<dbReference type="AlphaFoldDB" id="A0A9P4IKT3"/>
<evidence type="ECO:0000313" key="2">
    <source>
        <dbReference type="Proteomes" id="UP000799772"/>
    </source>
</evidence>
<evidence type="ECO:0000313" key="1">
    <source>
        <dbReference type="EMBL" id="KAF2101070.1"/>
    </source>
</evidence>
<sequence>MQQSKLSRSSSRPTAPFSAGLSLGEFLELRLQASTGARSLTPFWKSASIVSEWFISNTNGAAVQNLLPSQLQQLATLFLAYRHQCAGLGSGVQGHHCNVTVRSPTQPRALSSPELSLPKCNGSPEEHYRLMETFSYCSGSIHPNGADIGNLPTSKPVFAGIHPDGGRAGPAHHLPAFACSHGNRRQAIFVGPQFLKRAHGPQAKRQILCGAASTPHLVTFPVGFYIATI</sequence>
<accession>A0A9P4IKT3</accession>
<reference evidence="1" key="1">
    <citation type="journal article" date="2020" name="Stud. Mycol.">
        <title>101 Dothideomycetes genomes: a test case for predicting lifestyles and emergence of pathogens.</title>
        <authorList>
            <person name="Haridas S."/>
            <person name="Albert R."/>
            <person name="Binder M."/>
            <person name="Bloem J."/>
            <person name="Labutti K."/>
            <person name="Salamov A."/>
            <person name="Andreopoulos B."/>
            <person name="Baker S."/>
            <person name="Barry K."/>
            <person name="Bills G."/>
            <person name="Bluhm B."/>
            <person name="Cannon C."/>
            <person name="Castanera R."/>
            <person name="Culley D."/>
            <person name="Daum C."/>
            <person name="Ezra D."/>
            <person name="Gonzalez J."/>
            <person name="Henrissat B."/>
            <person name="Kuo A."/>
            <person name="Liang C."/>
            <person name="Lipzen A."/>
            <person name="Lutzoni F."/>
            <person name="Magnuson J."/>
            <person name="Mondo S."/>
            <person name="Nolan M."/>
            <person name="Ohm R."/>
            <person name="Pangilinan J."/>
            <person name="Park H.-J."/>
            <person name="Ramirez L."/>
            <person name="Alfaro M."/>
            <person name="Sun H."/>
            <person name="Tritt A."/>
            <person name="Yoshinaga Y."/>
            <person name="Zwiers L.-H."/>
            <person name="Turgeon B."/>
            <person name="Goodwin S."/>
            <person name="Spatafora J."/>
            <person name="Crous P."/>
            <person name="Grigoriev I."/>
        </authorList>
    </citation>
    <scope>NUCLEOTIDE SEQUENCE</scope>
    <source>
        <strain evidence="1">CBS 133067</strain>
    </source>
</reference>
<comment type="caution">
    <text evidence="1">The sequence shown here is derived from an EMBL/GenBank/DDBJ whole genome shotgun (WGS) entry which is preliminary data.</text>
</comment>
<gene>
    <name evidence="1" type="ORF">NA57DRAFT_55134</name>
</gene>
<dbReference type="EMBL" id="ML978124">
    <property type="protein sequence ID" value="KAF2101070.1"/>
    <property type="molecule type" value="Genomic_DNA"/>
</dbReference>
<dbReference type="Proteomes" id="UP000799772">
    <property type="component" value="Unassembled WGS sequence"/>
</dbReference>
<keyword evidence="2" id="KW-1185">Reference proteome</keyword>
<name>A0A9P4IKT3_9PEZI</name>
<organism evidence="1 2">
    <name type="scientific">Rhizodiscina lignyota</name>
    <dbReference type="NCBI Taxonomy" id="1504668"/>
    <lineage>
        <taxon>Eukaryota</taxon>
        <taxon>Fungi</taxon>
        <taxon>Dikarya</taxon>
        <taxon>Ascomycota</taxon>
        <taxon>Pezizomycotina</taxon>
        <taxon>Dothideomycetes</taxon>
        <taxon>Pleosporomycetidae</taxon>
        <taxon>Aulographales</taxon>
        <taxon>Rhizodiscinaceae</taxon>
        <taxon>Rhizodiscina</taxon>
    </lineage>
</organism>
<proteinExistence type="predicted"/>
<protein>
    <submittedName>
        <fullName evidence="1">Uncharacterized protein</fullName>
    </submittedName>
</protein>